<evidence type="ECO:0000256" key="3">
    <source>
        <dbReference type="ARBA" id="ARBA00022692"/>
    </source>
</evidence>
<dbReference type="GeneID" id="36569677"/>
<dbReference type="OrthoDB" id="2417308at2759"/>
<dbReference type="FunCoup" id="A0A2T3BBH2">
    <property type="interactions" value="114"/>
</dbReference>
<evidence type="ECO:0000256" key="2">
    <source>
        <dbReference type="ARBA" id="ARBA00022448"/>
    </source>
</evidence>
<sequence length="536" mass="58944">MGESEVSAIAVETPTEVTNIDTYHLAQLGYKQELQRNFSQWSIISFGVTLTATWAGLGSALNGGIYAGGPCGVIYGFILVFLGQCFVGATIAELASSYPTTGGMYHWAAYLSPPRWAPLVSWTTGWNTVLAYITSVAAVSTASATQIIALVSLAKPDYELERWNVFLLLELINLATLLMVVFGNKFLPLVNKASMWWFLASFLICSITVLAMAPSHRSAEEVFRNFTNSTGWSTAGMAFISGLINPAFAIAVLDSTTHISEEVPQPEKNVPKAIMYTLIFALGTGWFFLMAIFFSYQDLNGLLETKTGLPIAELFRQATGSNAGGFGLTFLLMTSNLCTVWNCQLAQGRIYWALARDNGVPFSEFFSVVDSRLHVPLRAHVFTAFIVAILGILYMWANTAFNAFIAANLVFFNLCYVVPVGINMLRKRKTLVPGWFHLGKYGMLINAVSMCWIVFLIIFLEIPYFMPVHSSDMNYTCVIVGAGIIFELVYYVWKGNSFKGPSLDGRSTEVLNGQDIPSHQDVYGAVIKDSVSGLEK</sequence>
<feature type="transmembrane region" description="Helical" evidence="6">
    <location>
        <begin position="38"/>
        <end position="61"/>
    </location>
</feature>
<keyword evidence="2" id="KW-0813">Transport</keyword>
<dbReference type="AlphaFoldDB" id="A0A2T3BBH2"/>
<keyword evidence="3 6" id="KW-0812">Transmembrane</keyword>
<accession>A0A2T3BBH2</accession>
<name>A0A2T3BBH2_AMORE</name>
<feature type="transmembrane region" description="Helical" evidence="6">
    <location>
        <begin position="73"/>
        <end position="92"/>
    </location>
</feature>
<dbReference type="PANTHER" id="PTHR45649:SF7">
    <property type="entry name" value="CHOLINE TRANSPORT PROTEIN"/>
    <property type="match status" value="1"/>
</dbReference>
<proteinExistence type="predicted"/>
<feature type="transmembrane region" description="Helical" evidence="6">
    <location>
        <begin position="234"/>
        <end position="253"/>
    </location>
</feature>
<evidence type="ECO:0000313" key="7">
    <source>
        <dbReference type="EMBL" id="PSS25661.1"/>
    </source>
</evidence>
<feature type="transmembrane region" description="Helical" evidence="6">
    <location>
        <begin position="165"/>
        <end position="183"/>
    </location>
</feature>
<feature type="transmembrane region" description="Helical" evidence="6">
    <location>
        <begin position="379"/>
        <end position="397"/>
    </location>
</feature>
<feature type="transmembrane region" description="Helical" evidence="6">
    <location>
        <begin position="273"/>
        <end position="296"/>
    </location>
</feature>
<dbReference type="Gene3D" id="1.20.1740.10">
    <property type="entry name" value="Amino acid/polyamine transporter I"/>
    <property type="match status" value="1"/>
</dbReference>
<feature type="transmembrane region" description="Helical" evidence="6">
    <location>
        <begin position="403"/>
        <end position="422"/>
    </location>
</feature>
<evidence type="ECO:0000256" key="4">
    <source>
        <dbReference type="ARBA" id="ARBA00022989"/>
    </source>
</evidence>
<keyword evidence="4 6" id="KW-1133">Transmembrane helix</keyword>
<dbReference type="PIRSF" id="PIRSF006060">
    <property type="entry name" value="AA_transporter"/>
    <property type="match status" value="1"/>
</dbReference>
<gene>
    <name evidence="7" type="ORF">M430DRAFT_115560</name>
</gene>
<dbReference type="Pfam" id="PF13520">
    <property type="entry name" value="AA_permease_2"/>
    <property type="match status" value="1"/>
</dbReference>
<dbReference type="GO" id="GO:0022857">
    <property type="term" value="F:transmembrane transporter activity"/>
    <property type="evidence" value="ECO:0007669"/>
    <property type="project" value="InterPro"/>
</dbReference>
<keyword evidence="8" id="KW-1185">Reference proteome</keyword>
<dbReference type="EMBL" id="KZ679007">
    <property type="protein sequence ID" value="PSS25661.1"/>
    <property type="molecule type" value="Genomic_DNA"/>
</dbReference>
<dbReference type="InParanoid" id="A0A2T3BBH2"/>
<feature type="transmembrane region" description="Helical" evidence="6">
    <location>
        <begin position="195"/>
        <end position="213"/>
    </location>
</feature>
<feature type="transmembrane region" description="Helical" evidence="6">
    <location>
        <begin position="473"/>
        <end position="493"/>
    </location>
</feature>
<organism evidence="7 8">
    <name type="scientific">Amorphotheca resinae ATCC 22711</name>
    <dbReference type="NCBI Taxonomy" id="857342"/>
    <lineage>
        <taxon>Eukaryota</taxon>
        <taxon>Fungi</taxon>
        <taxon>Dikarya</taxon>
        <taxon>Ascomycota</taxon>
        <taxon>Pezizomycotina</taxon>
        <taxon>Leotiomycetes</taxon>
        <taxon>Helotiales</taxon>
        <taxon>Amorphothecaceae</taxon>
        <taxon>Amorphotheca</taxon>
    </lineage>
</organism>
<feature type="transmembrane region" description="Helical" evidence="6">
    <location>
        <begin position="129"/>
        <end position="153"/>
    </location>
</feature>
<feature type="transmembrane region" description="Helical" evidence="6">
    <location>
        <begin position="443"/>
        <end position="467"/>
    </location>
</feature>
<reference evidence="7 8" key="1">
    <citation type="journal article" date="2018" name="New Phytol.">
        <title>Comparative genomics and transcriptomics depict ericoid mycorrhizal fungi as versatile saprotrophs and plant mutualists.</title>
        <authorList>
            <person name="Martino E."/>
            <person name="Morin E."/>
            <person name="Grelet G.A."/>
            <person name="Kuo A."/>
            <person name="Kohler A."/>
            <person name="Daghino S."/>
            <person name="Barry K.W."/>
            <person name="Cichocki N."/>
            <person name="Clum A."/>
            <person name="Dockter R.B."/>
            <person name="Hainaut M."/>
            <person name="Kuo R.C."/>
            <person name="LaButti K."/>
            <person name="Lindahl B.D."/>
            <person name="Lindquist E.A."/>
            <person name="Lipzen A."/>
            <person name="Khouja H.R."/>
            <person name="Magnuson J."/>
            <person name="Murat C."/>
            <person name="Ohm R.A."/>
            <person name="Singer S.W."/>
            <person name="Spatafora J.W."/>
            <person name="Wang M."/>
            <person name="Veneault-Fourrey C."/>
            <person name="Henrissat B."/>
            <person name="Grigoriev I.V."/>
            <person name="Martin F.M."/>
            <person name="Perotto S."/>
        </authorList>
    </citation>
    <scope>NUCLEOTIDE SEQUENCE [LARGE SCALE GENOMIC DNA]</scope>
    <source>
        <strain evidence="7 8">ATCC 22711</strain>
    </source>
</reference>
<evidence type="ECO:0000313" key="8">
    <source>
        <dbReference type="Proteomes" id="UP000241818"/>
    </source>
</evidence>
<dbReference type="PANTHER" id="PTHR45649">
    <property type="entry name" value="AMINO-ACID PERMEASE BAT1"/>
    <property type="match status" value="1"/>
</dbReference>
<protein>
    <recommendedName>
        <fullName evidence="9">Amino acid permease/ SLC12A domain-containing protein</fullName>
    </recommendedName>
</protein>
<evidence type="ECO:0000256" key="6">
    <source>
        <dbReference type="SAM" id="Phobius"/>
    </source>
</evidence>
<comment type="subcellular location">
    <subcellularLocation>
        <location evidence="1">Membrane</location>
        <topology evidence="1">Multi-pass membrane protein</topology>
    </subcellularLocation>
</comment>
<dbReference type="InterPro" id="IPR002293">
    <property type="entry name" value="AA/rel_permease1"/>
</dbReference>
<keyword evidence="5 6" id="KW-0472">Membrane</keyword>
<dbReference type="RefSeq" id="XP_024724260.1">
    <property type="nucleotide sequence ID" value="XM_024861596.1"/>
</dbReference>
<dbReference type="Proteomes" id="UP000241818">
    <property type="component" value="Unassembled WGS sequence"/>
</dbReference>
<evidence type="ECO:0000256" key="5">
    <source>
        <dbReference type="ARBA" id="ARBA00023136"/>
    </source>
</evidence>
<dbReference type="GO" id="GO:0016020">
    <property type="term" value="C:membrane"/>
    <property type="evidence" value="ECO:0007669"/>
    <property type="project" value="UniProtKB-SubCell"/>
</dbReference>
<dbReference type="STRING" id="857342.A0A2T3BBH2"/>
<evidence type="ECO:0008006" key="9">
    <source>
        <dbReference type="Google" id="ProtNLM"/>
    </source>
</evidence>
<evidence type="ECO:0000256" key="1">
    <source>
        <dbReference type="ARBA" id="ARBA00004141"/>
    </source>
</evidence>